<evidence type="ECO:0000256" key="12">
    <source>
        <dbReference type="SAM" id="MobiDB-lite"/>
    </source>
</evidence>
<evidence type="ECO:0000313" key="13">
    <source>
        <dbReference type="EMBL" id="EDV20855.1"/>
    </source>
</evidence>
<dbReference type="GO" id="GO:0005737">
    <property type="term" value="C:cytoplasm"/>
    <property type="evidence" value="ECO:0007669"/>
    <property type="project" value="UniProtKB-SubCell"/>
</dbReference>
<dbReference type="PhylomeDB" id="B3S8Z1"/>
<dbReference type="PIRSF" id="PIRSF017126">
    <property type="entry name" value="Condensin_H"/>
    <property type="match status" value="1"/>
</dbReference>
<keyword evidence="10 11" id="KW-0131">Cell cycle</keyword>
<feature type="compositionally biased region" description="Polar residues" evidence="12">
    <location>
        <begin position="1"/>
        <end position="23"/>
    </location>
</feature>
<comment type="function">
    <text evidence="11">Regulatory subunit of the condensin complex, a complex required for conversion of interphase chromatin into mitotic-like condense chromosomes.</text>
</comment>
<evidence type="ECO:0000256" key="4">
    <source>
        <dbReference type="ARBA" id="ARBA00016065"/>
    </source>
</evidence>
<keyword evidence="7 11" id="KW-0132">Cell division</keyword>
<keyword evidence="6" id="KW-0963">Cytoplasm</keyword>
<evidence type="ECO:0000256" key="1">
    <source>
        <dbReference type="ARBA" id="ARBA00004286"/>
    </source>
</evidence>
<keyword evidence="5" id="KW-0158">Chromosome</keyword>
<keyword evidence="9 11" id="KW-0226">DNA condensation</keyword>
<evidence type="ECO:0000256" key="10">
    <source>
        <dbReference type="ARBA" id="ARBA00023306"/>
    </source>
</evidence>
<evidence type="ECO:0000256" key="7">
    <source>
        <dbReference type="ARBA" id="ARBA00022618"/>
    </source>
</evidence>
<evidence type="ECO:0000256" key="3">
    <source>
        <dbReference type="ARBA" id="ARBA00009471"/>
    </source>
</evidence>
<dbReference type="Proteomes" id="UP000009022">
    <property type="component" value="Unassembled WGS sequence"/>
</dbReference>
<dbReference type="GO" id="GO:0003682">
    <property type="term" value="F:chromatin binding"/>
    <property type="evidence" value="ECO:0000318"/>
    <property type="project" value="GO_Central"/>
</dbReference>
<dbReference type="PANTHER" id="PTHR13108">
    <property type="entry name" value="CONDENSIN COMPLEX SUBUNIT 2"/>
    <property type="match status" value="1"/>
</dbReference>
<sequence>MAKNESFNSATGLSPLFSPSLQGQKRRQSGYGSSSPHIIDNDDSRERRQRRRSRLSGVESPLTKDHTKKRSAVVDASDGLTNAQLKEHYSNCIKLSTENKITSKNAFALHLIDYMADVIKNQNGATNFQIASCTLDASAKIYAGRIDSVHSEAYKVLGGLGRSEDKEKNQDQNDTEDSDKARRKNLARKVQTIEENVASLNTEHIDLQFEVDPLFQKNSAAFDESGTAGLLLHTLFFNDDSMDEISINSNVIANTTRCYFKDENKEEVSDEMTVDISEWKGCLRCLCTEDLSICPKIDYLSSKATHDSNQNAVTSNQIMNHSFTANPSDNSLQHYDYIDSDDDDDGNDIPNKTIDDVRAQIDFTHDQEAAHLDENNPIGAMFRPTKDPKLFLESALKLSEYSYFNNAVLATWAGPKHWKLQPISRELKSTDKHSRPTSQKRVPFKVDFSADVDFEKCFSKGKSAITLSKATLKGRSSEQTTLPEDLHYEADTLFLLFTKPKMMVKWHQGNQSDTIEDDSNWYDYNNPNDRQNYCPNVAVDYDDDDDDDRDNFEADQLQSVQSNMAQSGFNLDMLDDTQLVTEPRKVNKIEINYAKTAKKVDVRKLKTAMWDALCKPTEDADNKENFNENINPEISQQETKLLEKLTTEQSFKEVYHNIPKKISGSTAKNLSVPICFVCLLHLANEKNLQITGNESMADLLITQDQ</sequence>
<dbReference type="GO" id="GO:0051301">
    <property type="term" value="P:cell division"/>
    <property type="evidence" value="ECO:0007669"/>
    <property type="project" value="UniProtKB-KW"/>
</dbReference>
<evidence type="ECO:0000256" key="2">
    <source>
        <dbReference type="ARBA" id="ARBA00004496"/>
    </source>
</evidence>
<evidence type="ECO:0000256" key="8">
    <source>
        <dbReference type="ARBA" id="ARBA00022776"/>
    </source>
</evidence>
<dbReference type="STRING" id="10228.B3S8Z1"/>
<dbReference type="FunCoup" id="B3S8Z1">
    <property type="interactions" value="744"/>
</dbReference>
<keyword evidence="8 11" id="KW-0498">Mitosis</keyword>
<dbReference type="EMBL" id="DS985257">
    <property type="protein sequence ID" value="EDV20855.1"/>
    <property type="molecule type" value="Genomic_DNA"/>
</dbReference>
<feature type="compositionally biased region" description="Basic and acidic residues" evidence="12">
    <location>
        <begin position="162"/>
        <end position="171"/>
    </location>
</feature>
<dbReference type="OrthoDB" id="362021at2759"/>
<dbReference type="PANTHER" id="PTHR13108:SF9">
    <property type="entry name" value="CONDENSIN COMPLEX SUBUNIT 2"/>
    <property type="match status" value="1"/>
</dbReference>
<evidence type="ECO:0000256" key="11">
    <source>
        <dbReference type="PIRNR" id="PIRNR017126"/>
    </source>
</evidence>
<organism evidence="13 14">
    <name type="scientific">Trichoplax adhaerens</name>
    <name type="common">Trichoplax reptans</name>
    <dbReference type="NCBI Taxonomy" id="10228"/>
    <lineage>
        <taxon>Eukaryota</taxon>
        <taxon>Metazoa</taxon>
        <taxon>Placozoa</taxon>
        <taxon>Uniplacotomia</taxon>
        <taxon>Trichoplacea</taxon>
        <taxon>Trichoplacidae</taxon>
        <taxon>Trichoplax</taxon>
    </lineage>
</organism>
<feature type="region of interest" description="Disordered" evidence="12">
    <location>
        <begin position="160"/>
        <end position="183"/>
    </location>
</feature>
<comment type="subcellular location">
    <subcellularLocation>
        <location evidence="1">Chromosome</location>
    </subcellularLocation>
    <subcellularLocation>
        <location evidence="2">Cytoplasm</location>
    </subcellularLocation>
</comment>
<proteinExistence type="inferred from homology"/>
<dbReference type="CTD" id="6757941"/>
<evidence type="ECO:0000256" key="6">
    <source>
        <dbReference type="ARBA" id="ARBA00022490"/>
    </source>
</evidence>
<dbReference type="GO" id="GO:0007076">
    <property type="term" value="P:mitotic chromosome condensation"/>
    <property type="evidence" value="ECO:0000318"/>
    <property type="project" value="GO_Central"/>
</dbReference>
<dbReference type="InParanoid" id="B3S8Z1"/>
<name>B3S8Z1_TRIAD</name>
<accession>B3S8Z1</accession>
<feature type="region of interest" description="Disordered" evidence="12">
    <location>
        <begin position="1"/>
        <end position="71"/>
    </location>
</feature>
<evidence type="ECO:0000256" key="9">
    <source>
        <dbReference type="ARBA" id="ARBA00023067"/>
    </source>
</evidence>
<dbReference type="AlphaFoldDB" id="B3S8Z1"/>
<dbReference type="KEGG" id="tad:TRIADDRAFT_60794"/>
<dbReference type="Pfam" id="PF05786">
    <property type="entry name" value="Cnd2"/>
    <property type="match status" value="1"/>
</dbReference>
<dbReference type="RefSeq" id="XP_002116796.1">
    <property type="nucleotide sequence ID" value="XM_002116760.1"/>
</dbReference>
<keyword evidence="14" id="KW-1185">Reference proteome</keyword>
<dbReference type="GO" id="GO:0000796">
    <property type="term" value="C:condensin complex"/>
    <property type="evidence" value="ECO:0000318"/>
    <property type="project" value="GO_Central"/>
</dbReference>
<comment type="similarity">
    <text evidence="3 11">Belongs to the CND2 (condensin subunit 2) family.</text>
</comment>
<dbReference type="HOGENOM" id="CLU_010510_1_0_1"/>
<gene>
    <name evidence="13" type="ORF">TRIADDRAFT_60794</name>
</gene>
<protein>
    <recommendedName>
        <fullName evidence="4 11">Condensin complex subunit 2</fullName>
    </recommendedName>
</protein>
<dbReference type="GeneID" id="6757941"/>
<dbReference type="InterPro" id="IPR022816">
    <property type="entry name" value="Condensin_barren_su2"/>
</dbReference>
<dbReference type="eggNOG" id="KOG2328">
    <property type="taxonomic scope" value="Eukaryota"/>
</dbReference>
<reference evidence="13 14" key="1">
    <citation type="journal article" date="2008" name="Nature">
        <title>The Trichoplax genome and the nature of placozoans.</title>
        <authorList>
            <person name="Srivastava M."/>
            <person name="Begovic E."/>
            <person name="Chapman J."/>
            <person name="Putnam N.H."/>
            <person name="Hellsten U."/>
            <person name="Kawashima T."/>
            <person name="Kuo A."/>
            <person name="Mitros T."/>
            <person name="Salamov A."/>
            <person name="Carpenter M.L."/>
            <person name="Signorovitch A.Y."/>
            <person name="Moreno M.A."/>
            <person name="Kamm K."/>
            <person name="Grimwood J."/>
            <person name="Schmutz J."/>
            <person name="Shapiro H."/>
            <person name="Grigoriev I.V."/>
            <person name="Buss L.W."/>
            <person name="Schierwater B."/>
            <person name="Dellaporta S.L."/>
            <person name="Rokhsar D.S."/>
        </authorList>
    </citation>
    <scope>NUCLEOTIDE SEQUENCE [LARGE SCALE GENOMIC DNA]</scope>
    <source>
        <strain evidence="13 14">Grell-BS-1999</strain>
    </source>
</reference>
<dbReference type="OMA" id="FRKTCAD"/>
<evidence type="ECO:0000313" key="14">
    <source>
        <dbReference type="Proteomes" id="UP000009022"/>
    </source>
</evidence>
<evidence type="ECO:0000256" key="5">
    <source>
        <dbReference type="ARBA" id="ARBA00022454"/>
    </source>
</evidence>